<dbReference type="EMBL" id="JABSTR010001186">
    <property type="protein sequence ID" value="KAH9383594.1"/>
    <property type="molecule type" value="Genomic_DNA"/>
</dbReference>
<dbReference type="AlphaFoldDB" id="A0A9J6H927"/>
<reference evidence="1 2" key="1">
    <citation type="journal article" date="2020" name="Cell">
        <title>Large-Scale Comparative Analyses of Tick Genomes Elucidate Their Genetic Diversity and Vector Capacities.</title>
        <authorList>
            <consortium name="Tick Genome and Microbiome Consortium (TIGMIC)"/>
            <person name="Jia N."/>
            <person name="Wang J."/>
            <person name="Shi W."/>
            <person name="Du L."/>
            <person name="Sun Y."/>
            <person name="Zhan W."/>
            <person name="Jiang J.F."/>
            <person name="Wang Q."/>
            <person name="Zhang B."/>
            <person name="Ji P."/>
            <person name="Bell-Sakyi L."/>
            <person name="Cui X.M."/>
            <person name="Yuan T.T."/>
            <person name="Jiang B.G."/>
            <person name="Yang W.F."/>
            <person name="Lam T.T."/>
            <person name="Chang Q.C."/>
            <person name="Ding S.J."/>
            <person name="Wang X.J."/>
            <person name="Zhu J.G."/>
            <person name="Ruan X.D."/>
            <person name="Zhao L."/>
            <person name="Wei J.T."/>
            <person name="Ye R.Z."/>
            <person name="Que T.C."/>
            <person name="Du C.H."/>
            <person name="Zhou Y.H."/>
            <person name="Cheng J.X."/>
            <person name="Dai P.F."/>
            <person name="Guo W.B."/>
            <person name="Han X.H."/>
            <person name="Huang E.J."/>
            <person name="Li L.F."/>
            <person name="Wei W."/>
            <person name="Gao Y.C."/>
            <person name="Liu J.Z."/>
            <person name="Shao H.Z."/>
            <person name="Wang X."/>
            <person name="Wang C.C."/>
            <person name="Yang T.C."/>
            <person name="Huo Q.B."/>
            <person name="Li W."/>
            <person name="Chen H.Y."/>
            <person name="Chen S.E."/>
            <person name="Zhou L.G."/>
            <person name="Ni X.B."/>
            <person name="Tian J.H."/>
            <person name="Sheng Y."/>
            <person name="Liu T."/>
            <person name="Pan Y.S."/>
            <person name="Xia L.Y."/>
            <person name="Li J."/>
            <person name="Zhao F."/>
            <person name="Cao W.C."/>
        </authorList>
    </citation>
    <scope>NUCLEOTIDE SEQUENCE [LARGE SCALE GENOMIC DNA]</scope>
    <source>
        <strain evidence="1">HaeL-2018</strain>
    </source>
</reference>
<name>A0A9J6H927_HAELO</name>
<sequence length="373" mass="42223">MLPLQLSPHAFLGRSARQQLQLAHQMFRGKCSLAQVHLGGGIEIPEAKLSYFTKDKDNLKVTRNLAWHLWTANEMKLRCLTGQPCRRISESVAKLQATPEKVGAIMRGSPTATIKMFKHIKICMISARTFFNYQRGYLVPAINMVWSQQEEQLFTDLQGRDIDLAGDGRCDSPGFSAKYLTYSIHVAQLNKIVHFEQVQVGENDEVRTSTAMEKFGFVKCLEAMKEKSMKIASVTTDRHVQVAKYMRTHEPGIPHYYDGWHISKGITMKGQKTQLAALHFNENCNNEQSTTADGVLRFKIKRPKARKGKAVAFPITEEPTYNVVKKLISQTPCDRPAENRAASARKALRYLFADRARIRHKSVKDVAAAKEKD</sequence>
<evidence type="ECO:0000313" key="1">
    <source>
        <dbReference type="EMBL" id="KAH9383594.1"/>
    </source>
</evidence>
<comment type="caution">
    <text evidence="1">The sequence shown here is derived from an EMBL/GenBank/DDBJ whole genome shotgun (WGS) entry which is preliminary data.</text>
</comment>
<dbReference type="PANTHER" id="PTHR31751:SF42">
    <property type="entry name" value="PROTEIN CBG10204"/>
    <property type="match status" value="1"/>
</dbReference>
<proteinExistence type="predicted"/>
<organism evidence="1 2">
    <name type="scientific">Haemaphysalis longicornis</name>
    <name type="common">Bush tick</name>
    <dbReference type="NCBI Taxonomy" id="44386"/>
    <lineage>
        <taxon>Eukaryota</taxon>
        <taxon>Metazoa</taxon>
        <taxon>Ecdysozoa</taxon>
        <taxon>Arthropoda</taxon>
        <taxon>Chelicerata</taxon>
        <taxon>Arachnida</taxon>
        <taxon>Acari</taxon>
        <taxon>Parasitiformes</taxon>
        <taxon>Ixodida</taxon>
        <taxon>Ixodoidea</taxon>
        <taxon>Ixodidae</taxon>
        <taxon>Haemaphysalinae</taxon>
        <taxon>Haemaphysalis</taxon>
    </lineage>
</organism>
<evidence type="ECO:0000313" key="2">
    <source>
        <dbReference type="Proteomes" id="UP000821853"/>
    </source>
</evidence>
<keyword evidence="2" id="KW-1185">Reference proteome</keyword>
<dbReference type="Proteomes" id="UP000821853">
    <property type="component" value="Unassembled WGS sequence"/>
</dbReference>
<dbReference type="PANTHER" id="PTHR31751">
    <property type="entry name" value="SI:CH211-108C17.2-RELATED-RELATED"/>
    <property type="match status" value="1"/>
</dbReference>
<gene>
    <name evidence="1" type="ORF">HPB48_025226</name>
</gene>
<dbReference type="Gene3D" id="1.10.10.2590">
    <property type="entry name" value="BEN domain"/>
    <property type="match status" value="1"/>
</dbReference>
<accession>A0A9J6H927</accession>
<protein>
    <submittedName>
        <fullName evidence="1">Uncharacterized protein</fullName>
    </submittedName>
</protein>
<dbReference type="VEuPathDB" id="VectorBase:HLOH_057532"/>
<dbReference type="OrthoDB" id="6515870at2759"/>